<name>A0A1A8TFP8_9GAMM</name>
<reference evidence="1 2" key="1">
    <citation type="submission" date="2016-06" db="EMBL/GenBank/DDBJ databases">
        <authorList>
            <person name="Kjaerup R.B."/>
            <person name="Dalgaard T.S."/>
            <person name="Juul-Madsen H.R."/>
        </authorList>
    </citation>
    <scope>NUCLEOTIDE SEQUENCE [LARGE SCALE GENOMIC DNA]</scope>
    <source>
        <strain evidence="1 2">CECT 5080</strain>
    </source>
</reference>
<protein>
    <submittedName>
        <fullName evidence="1">Uncharacterized protein</fullName>
    </submittedName>
</protein>
<organism evidence="1 2">
    <name type="scientific">Marinomonas aquimarina</name>
    <dbReference type="NCBI Taxonomy" id="295068"/>
    <lineage>
        <taxon>Bacteria</taxon>
        <taxon>Pseudomonadati</taxon>
        <taxon>Pseudomonadota</taxon>
        <taxon>Gammaproteobacteria</taxon>
        <taxon>Oceanospirillales</taxon>
        <taxon>Oceanospirillaceae</taxon>
        <taxon>Marinomonas</taxon>
    </lineage>
</organism>
<dbReference type="SUPFAM" id="SSF53335">
    <property type="entry name" value="S-adenosyl-L-methionine-dependent methyltransferases"/>
    <property type="match status" value="1"/>
</dbReference>
<accession>A0A1A8TFP8</accession>
<dbReference type="AlphaFoldDB" id="A0A1A8TFP8"/>
<sequence length="407" mass="45433">MTLRNQYSSPVSFVDPKLQEICNQHLRNQLDGLLNQLPENQARLALQFSLSNLVAKMLEAPRAHEELVELFSTAYENLLSSFKKAELTEAEQVSSYINATGLVMSVEHALHTFQDIYRVQAFIRGVHQALESKQDNHKIHIVYPACGPFAPLLLPLISHYAASDTARHQLKITLIDIQPGAIKALSNLISDLDISDYIHEVLCCDVMDYQPDHSIDVLVMEALQHGFTREGHLAFARHLAPYLAADAIMLPEKIAVTACLNIGQREFADQWKDKKRTHSSLVDPIIQSERTHLGEVFSLTLESLRKLTVIPLGKGMELIECNQVQIPKGVDGIDKTSLLLTVTATTFGQEKIHEYESGITHPLCDMSVCIDFVPQVAEPDDLLVKSGDRLKFYYKLSGSPGFLPTVA</sequence>
<keyword evidence="2" id="KW-1185">Reference proteome</keyword>
<gene>
    <name evidence="1" type="ORF">MAQ5080_01942</name>
</gene>
<dbReference type="OrthoDB" id="1157001at2"/>
<evidence type="ECO:0000313" key="1">
    <source>
        <dbReference type="EMBL" id="SBS31361.1"/>
    </source>
</evidence>
<dbReference type="EMBL" id="FLOC01000010">
    <property type="protein sequence ID" value="SBS31361.1"/>
    <property type="molecule type" value="Genomic_DNA"/>
</dbReference>
<dbReference type="InterPro" id="IPR029063">
    <property type="entry name" value="SAM-dependent_MTases_sf"/>
</dbReference>
<dbReference type="STRING" id="295068.MAQ5080_01942"/>
<evidence type="ECO:0000313" key="2">
    <source>
        <dbReference type="Proteomes" id="UP000092627"/>
    </source>
</evidence>
<proteinExistence type="predicted"/>
<dbReference type="Gene3D" id="3.40.50.150">
    <property type="entry name" value="Vaccinia Virus protein VP39"/>
    <property type="match status" value="1"/>
</dbReference>
<dbReference type="RefSeq" id="WP_067209190.1">
    <property type="nucleotide sequence ID" value="NZ_FLOC01000010.1"/>
</dbReference>
<dbReference type="Proteomes" id="UP000092627">
    <property type="component" value="Unassembled WGS sequence"/>
</dbReference>